<organism evidence="1 2">
    <name type="scientific">Nocardia goodfellowii</name>
    <dbReference type="NCBI Taxonomy" id="882446"/>
    <lineage>
        <taxon>Bacteria</taxon>
        <taxon>Bacillati</taxon>
        <taxon>Actinomycetota</taxon>
        <taxon>Actinomycetes</taxon>
        <taxon>Mycobacteriales</taxon>
        <taxon>Nocardiaceae</taxon>
        <taxon>Nocardia</taxon>
    </lineage>
</organism>
<dbReference type="EMBL" id="JAGGMR010000001">
    <property type="protein sequence ID" value="MBP2194136.1"/>
    <property type="molecule type" value="Genomic_DNA"/>
</dbReference>
<name>A0ABS4QR13_9NOCA</name>
<dbReference type="Pfam" id="PF13671">
    <property type="entry name" value="AAA_33"/>
    <property type="match status" value="1"/>
</dbReference>
<dbReference type="RefSeq" id="WP_307869849.1">
    <property type="nucleotide sequence ID" value="NZ_JAGGMR010000001.1"/>
</dbReference>
<dbReference type="SUPFAM" id="SSF52540">
    <property type="entry name" value="P-loop containing nucleoside triphosphate hydrolases"/>
    <property type="match status" value="1"/>
</dbReference>
<keyword evidence="2" id="KW-1185">Reference proteome</keyword>
<evidence type="ECO:0008006" key="3">
    <source>
        <dbReference type="Google" id="ProtNLM"/>
    </source>
</evidence>
<evidence type="ECO:0000313" key="1">
    <source>
        <dbReference type="EMBL" id="MBP2194136.1"/>
    </source>
</evidence>
<sequence>MNPPLDALPVHSPEPHFPDPGYRTTSVHAVAPDAIHDLRGAAIDELRYPTASALIFAGVPGAGKSTALRMFFGATADLETPPRGPAGSIVLDSQHTRNRLRHKLGWLPYPLWRPVVHVAHYAGIRAALRDARGPVVIHDCATFGWARRMIARWSVRYGRELHLVMLDVPPTVARAGQYARGRRVNGFFFTLHCRRWERMMRRLAADEPRPPVRSSSVVLADRAMVNRMHRVVFDAA</sequence>
<reference evidence="1 2" key="1">
    <citation type="submission" date="2021-03" db="EMBL/GenBank/DDBJ databases">
        <title>Sequencing the genomes of 1000 actinobacteria strains.</title>
        <authorList>
            <person name="Klenk H.-P."/>
        </authorList>
    </citation>
    <scope>NUCLEOTIDE SEQUENCE [LARGE SCALE GENOMIC DNA]</scope>
    <source>
        <strain evidence="1 2">DSM 45516</strain>
    </source>
</reference>
<protein>
    <recommendedName>
        <fullName evidence="3">ATP-binding protein</fullName>
    </recommendedName>
</protein>
<evidence type="ECO:0000313" key="2">
    <source>
        <dbReference type="Proteomes" id="UP001519325"/>
    </source>
</evidence>
<proteinExistence type="predicted"/>
<dbReference type="Gene3D" id="3.40.50.300">
    <property type="entry name" value="P-loop containing nucleotide triphosphate hydrolases"/>
    <property type="match status" value="1"/>
</dbReference>
<dbReference type="Proteomes" id="UP001519325">
    <property type="component" value="Unassembled WGS sequence"/>
</dbReference>
<dbReference type="InterPro" id="IPR027417">
    <property type="entry name" value="P-loop_NTPase"/>
</dbReference>
<gene>
    <name evidence="1" type="ORF">BJ987_007037</name>
</gene>
<accession>A0ABS4QR13</accession>
<comment type="caution">
    <text evidence="1">The sequence shown here is derived from an EMBL/GenBank/DDBJ whole genome shotgun (WGS) entry which is preliminary data.</text>
</comment>